<dbReference type="OrthoDB" id="156718at2"/>
<evidence type="ECO:0000313" key="3">
    <source>
        <dbReference type="Proteomes" id="UP000287547"/>
    </source>
</evidence>
<keyword evidence="1" id="KW-0472">Membrane</keyword>
<organism evidence="2 3">
    <name type="scientific">Kibdelosporangium aridum</name>
    <dbReference type="NCBI Taxonomy" id="2030"/>
    <lineage>
        <taxon>Bacteria</taxon>
        <taxon>Bacillati</taxon>
        <taxon>Actinomycetota</taxon>
        <taxon>Actinomycetes</taxon>
        <taxon>Pseudonocardiales</taxon>
        <taxon>Pseudonocardiaceae</taxon>
        <taxon>Kibdelosporangium</taxon>
    </lineage>
</organism>
<keyword evidence="1" id="KW-1133">Transmembrane helix</keyword>
<feature type="transmembrane region" description="Helical" evidence="1">
    <location>
        <begin position="123"/>
        <end position="146"/>
    </location>
</feature>
<protein>
    <submittedName>
        <fullName evidence="2">DUF4389 domain-containing protein</fullName>
    </submittedName>
</protein>
<proteinExistence type="predicted"/>
<dbReference type="RefSeq" id="WP_037267549.1">
    <property type="nucleotide sequence ID" value="NZ_QHKI01000013.1"/>
</dbReference>
<dbReference type="EMBL" id="QHKI01000013">
    <property type="protein sequence ID" value="RSM85184.1"/>
    <property type="molecule type" value="Genomic_DNA"/>
</dbReference>
<dbReference type="AlphaFoldDB" id="A0A428ZAU6"/>
<dbReference type="Pfam" id="PF14333">
    <property type="entry name" value="DUF4389"/>
    <property type="match status" value="2"/>
</dbReference>
<dbReference type="InterPro" id="IPR025498">
    <property type="entry name" value="DUF4389"/>
</dbReference>
<evidence type="ECO:0000313" key="2">
    <source>
        <dbReference type="EMBL" id="RSM85184.1"/>
    </source>
</evidence>
<evidence type="ECO:0000256" key="1">
    <source>
        <dbReference type="SAM" id="Phobius"/>
    </source>
</evidence>
<dbReference type="Proteomes" id="UP000287547">
    <property type="component" value="Unassembled WGS sequence"/>
</dbReference>
<gene>
    <name evidence="2" type="ORF">DMH04_17950</name>
</gene>
<reference evidence="2 3" key="1">
    <citation type="submission" date="2018-05" db="EMBL/GenBank/DDBJ databases">
        <title>Evolution of GPA BGCs.</title>
        <authorList>
            <person name="Waglechner N."/>
            <person name="Wright G.D."/>
        </authorList>
    </citation>
    <scope>NUCLEOTIDE SEQUENCE [LARGE SCALE GENOMIC DNA]</scope>
    <source>
        <strain evidence="2 3">A82846</strain>
    </source>
</reference>
<feature type="transmembrane region" description="Helical" evidence="1">
    <location>
        <begin position="152"/>
        <end position="173"/>
    </location>
</feature>
<accession>A0A428ZAU6</accession>
<feature type="transmembrane region" description="Helical" evidence="1">
    <location>
        <begin position="414"/>
        <end position="440"/>
    </location>
</feature>
<feature type="transmembrane region" description="Helical" evidence="1">
    <location>
        <begin position="26"/>
        <end position="56"/>
    </location>
</feature>
<sequence length="446" mass="49097">MASTYPVRLEGRPDAELSQWLWLVKWFLVIPHLVVLAFLWTAFWVLTVFAFFAILITGRYPRSVFDFNVGVMRWSWRVAFYAYGALGTDRYPPFSLGEEPDYPATLHVDYPERLSRGLVLVKSWLLAIPHYVVIGFFLGGAGYVGWRWGETVLLGGSGLITVLVLIGAVILLFTGKFPCGVQDFVLGMDRWVVRVGAYATLMTDKYPPFRLDAGPNAAEQTTVDESAAPPARPVGSAGRVTVVVLGVLATLVGLGLAGGGGVLVWADQTQKDLAGYIQTGTQHFSTGTQVLRFEDVDLRGIPYWMLGDVRVRVRSDRPVFVGIGHSGDVARYLAGVRYDQISMMTPRMYRQEWMSQQIAPPEQQPFWYAATSGSGQQQLDWDVQRGQWAVVVLNSDTSAGLDVDMSFGATVPGLYAVGIMLLGTGVIAITVGVLLQYVGLRRRAEA</sequence>
<feature type="transmembrane region" description="Helical" evidence="1">
    <location>
        <begin position="242"/>
        <end position="266"/>
    </location>
</feature>
<name>A0A428ZAU6_KIBAR</name>
<comment type="caution">
    <text evidence="2">The sequence shown here is derived from an EMBL/GenBank/DDBJ whole genome shotgun (WGS) entry which is preliminary data.</text>
</comment>
<keyword evidence="1" id="KW-0812">Transmembrane</keyword>